<feature type="compositionally biased region" description="Basic and acidic residues" evidence="1">
    <location>
        <begin position="422"/>
        <end position="439"/>
    </location>
</feature>
<evidence type="ECO:0008006" key="3">
    <source>
        <dbReference type="Google" id="ProtNLM"/>
    </source>
</evidence>
<dbReference type="PANTHER" id="PTHR21310:SF15">
    <property type="entry name" value="AMINOGLYCOSIDE PHOSPHOTRANSFERASE DOMAIN-CONTAINING PROTEIN"/>
    <property type="match status" value="1"/>
</dbReference>
<evidence type="ECO:0000256" key="1">
    <source>
        <dbReference type="SAM" id="MobiDB-lite"/>
    </source>
</evidence>
<dbReference type="EMBL" id="KI894018">
    <property type="protein sequence ID" value="OCF29617.1"/>
    <property type="molecule type" value="Genomic_DNA"/>
</dbReference>
<evidence type="ECO:0000313" key="2">
    <source>
        <dbReference type="EMBL" id="OCF29617.1"/>
    </source>
</evidence>
<reference evidence="2" key="1">
    <citation type="submission" date="2013-07" db="EMBL/GenBank/DDBJ databases">
        <title>The Genome Sequence of Cryptococcus bestiolae CBS10118.</title>
        <authorList>
            <consortium name="The Broad Institute Genome Sequencing Platform"/>
            <person name="Cuomo C."/>
            <person name="Litvintseva A."/>
            <person name="Chen Y."/>
            <person name="Heitman J."/>
            <person name="Sun S."/>
            <person name="Springer D."/>
            <person name="Dromer F."/>
            <person name="Young S.K."/>
            <person name="Zeng Q."/>
            <person name="Gargeya S."/>
            <person name="Fitzgerald M."/>
            <person name="Abouelleil A."/>
            <person name="Alvarado L."/>
            <person name="Berlin A.M."/>
            <person name="Chapman S.B."/>
            <person name="Dewar J."/>
            <person name="Goldberg J."/>
            <person name="Griggs A."/>
            <person name="Gujja S."/>
            <person name="Hansen M."/>
            <person name="Howarth C."/>
            <person name="Imamovic A."/>
            <person name="Larimer J."/>
            <person name="McCowan C."/>
            <person name="Murphy C."/>
            <person name="Pearson M."/>
            <person name="Priest M."/>
            <person name="Roberts A."/>
            <person name="Saif S."/>
            <person name="Shea T."/>
            <person name="Sykes S."/>
            <person name="Wortman J."/>
            <person name="Nusbaum C."/>
            <person name="Birren B."/>
        </authorList>
    </citation>
    <scope>NUCLEOTIDE SEQUENCE [LARGE SCALE GENOMIC DNA]</scope>
    <source>
        <strain evidence="2">CBS 10118</strain>
    </source>
</reference>
<dbReference type="VEuPathDB" id="FungiDB:I302_01126"/>
<feature type="region of interest" description="Disordered" evidence="1">
    <location>
        <begin position="422"/>
        <end position="451"/>
    </location>
</feature>
<dbReference type="OrthoDB" id="2561803at2759"/>
<accession>A0A1B9GF02</accession>
<dbReference type="AlphaFoldDB" id="A0A1B9GF02"/>
<protein>
    <recommendedName>
        <fullName evidence="3">Aminoglycoside phosphotransferase domain-containing protein</fullName>
    </recommendedName>
</protein>
<dbReference type="InterPro" id="IPR051678">
    <property type="entry name" value="AGP_Transferase"/>
</dbReference>
<organism evidence="2">
    <name type="scientific">Kwoniella bestiolae CBS 10118</name>
    <dbReference type="NCBI Taxonomy" id="1296100"/>
    <lineage>
        <taxon>Eukaryota</taxon>
        <taxon>Fungi</taxon>
        <taxon>Dikarya</taxon>
        <taxon>Basidiomycota</taxon>
        <taxon>Agaricomycotina</taxon>
        <taxon>Tremellomycetes</taxon>
        <taxon>Tremellales</taxon>
        <taxon>Cryptococcaceae</taxon>
        <taxon>Kwoniella</taxon>
    </lineage>
</organism>
<reference evidence="2" key="2">
    <citation type="submission" date="2014-01" db="EMBL/GenBank/DDBJ databases">
        <title>Evolution of pathogenesis and genome organization in the Tremellales.</title>
        <authorList>
            <person name="Cuomo C."/>
            <person name="Litvintseva A."/>
            <person name="Heitman J."/>
            <person name="Chen Y."/>
            <person name="Sun S."/>
            <person name="Springer D."/>
            <person name="Dromer F."/>
            <person name="Young S."/>
            <person name="Zeng Q."/>
            <person name="Chapman S."/>
            <person name="Gujja S."/>
            <person name="Saif S."/>
            <person name="Birren B."/>
        </authorList>
    </citation>
    <scope>NUCLEOTIDE SEQUENCE</scope>
    <source>
        <strain evidence="2">CBS 10118</strain>
    </source>
</reference>
<dbReference type="STRING" id="1296100.A0A1B9GF02"/>
<dbReference type="InterPro" id="IPR011009">
    <property type="entry name" value="Kinase-like_dom_sf"/>
</dbReference>
<dbReference type="SUPFAM" id="SSF56112">
    <property type="entry name" value="Protein kinase-like (PK-like)"/>
    <property type="match status" value="1"/>
</dbReference>
<dbReference type="PANTHER" id="PTHR21310">
    <property type="entry name" value="AMINOGLYCOSIDE PHOSPHOTRANSFERASE-RELATED-RELATED"/>
    <property type="match status" value="1"/>
</dbReference>
<gene>
    <name evidence="2" type="ORF">I302_01126</name>
</gene>
<proteinExistence type="predicted"/>
<name>A0A1B9GF02_9TREE</name>
<sequence>MCEAYSTRISFEESMKTEVEKEREKQIQLKQYTILLNKLENSRTAITSSAESLRPGQQCSLDLPASAQTILDDERVFGALNIHFPLTFDDGVKWLIRVRQAHNGIPPMAVLDHTAKSEVVTLRSLKSFDIPVPQAWMPSDSAVERGENGTSQDNSLCYFFCEFLPGKSLFMRHIRYNDFQLVEEKDRQLIEEYARYQIQLSNHPISAKSIGSLVPSTSGDAPYEVGPLLSLWGLNHLEPPYFPGPFKNNQERCLTQINMEDPLNAYLWHLQFKELVEECDELRKLPEEVNIRHADDKGDIFMGDAEGNLAALIDWEWACVTTKKEAFSAPTFAFEATSIYLGSGRFDQTCYQRSLDKTFAATKPRGLNAPFDFDREWSVYFADRYKDNPVVRKLMEGVGWDQEKIREEYMVDKQVTKEKYSKLTAERRQREAERAETKKNTVARPKAPEVL</sequence>